<dbReference type="EMBL" id="CP017697">
    <property type="protein sequence ID" value="ATO43181.1"/>
    <property type="molecule type" value="Genomic_DNA"/>
</dbReference>
<dbReference type="AlphaFoldDB" id="A0A2D1KM62"/>
<gene>
    <name evidence="1" type="ORF">LC20004_04365</name>
</gene>
<dbReference type="InterPro" id="IPR021778">
    <property type="entry name" value="Se/S_carrier-like"/>
</dbReference>
<name>A0A2D1KM62_9LACO</name>
<proteinExistence type="predicted"/>
<dbReference type="RefSeq" id="WP_010013199.1">
    <property type="nucleotide sequence ID" value="NZ_AEOS01000114.1"/>
</dbReference>
<evidence type="ECO:0000313" key="1">
    <source>
        <dbReference type="EMBL" id="ATO43181.1"/>
    </source>
</evidence>
<protein>
    <submittedName>
        <fullName evidence="1">Uncharacterized protein</fullName>
    </submittedName>
</protein>
<evidence type="ECO:0000313" key="2">
    <source>
        <dbReference type="Proteomes" id="UP000223559"/>
    </source>
</evidence>
<dbReference type="KEGG" id="lcy:LC20004_04365"/>
<keyword evidence="2" id="KW-1185">Reference proteome</keyword>
<dbReference type="Pfam" id="PF11823">
    <property type="entry name" value="Se_S_carrier"/>
    <property type="match status" value="1"/>
</dbReference>
<reference evidence="1 2" key="1">
    <citation type="submission" date="2016-10" db="EMBL/GenBank/DDBJ databases">
        <title>The whole genome sequencing and assembly of L. cotyniformis subsp. torquens DSM 20004 strain.</title>
        <authorList>
            <person name="Park M.-K."/>
            <person name="Lee Y.-J."/>
            <person name="Yi H."/>
            <person name="Bahn Y.-S."/>
            <person name="Kim J.F."/>
            <person name="Lee D.-W."/>
        </authorList>
    </citation>
    <scope>NUCLEOTIDE SEQUENCE [LARGE SCALE GENOMIC DNA]</scope>
    <source>
        <strain evidence="1 2">DSM 20004</strain>
    </source>
</reference>
<sequence length="84" mass="9496">MEYLFTFVNTYAAIKAQDLLTTQTIPFNVMPLPSSLGDSCGICFRIKAPDLTTVRQVLQANRVAITQIYQINVVAGKKRYQPWN</sequence>
<organism evidence="1 2">
    <name type="scientific">Loigolactobacillus coryniformis subsp. torquens DSM 20004 = KCTC 3535</name>
    <dbReference type="NCBI Taxonomy" id="1423822"/>
    <lineage>
        <taxon>Bacteria</taxon>
        <taxon>Bacillati</taxon>
        <taxon>Bacillota</taxon>
        <taxon>Bacilli</taxon>
        <taxon>Lactobacillales</taxon>
        <taxon>Lactobacillaceae</taxon>
        <taxon>Loigolactobacillus</taxon>
    </lineage>
</organism>
<accession>A0A2D1KM62</accession>
<dbReference type="OrthoDB" id="3192849at2"/>
<dbReference type="Proteomes" id="UP000223559">
    <property type="component" value="Chromosome"/>
</dbReference>